<evidence type="ECO:0000313" key="2">
    <source>
        <dbReference type="EMBL" id="WNM63904.1"/>
    </source>
</evidence>
<keyword evidence="3" id="KW-1185">Reference proteome</keyword>
<dbReference type="AlphaFoldDB" id="A0AA96GTQ3"/>
<dbReference type="Gene3D" id="1.20.910.10">
    <property type="entry name" value="Heme oxygenase-like"/>
    <property type="match status" value="1"/>
</dbReference>
<protein>
    <submittedName>
        <fullName evidence="2">Iron-containing redox enzyme family protein</fullName>
    </submittedName>
</protein>
<sequence>MSIKKLSSAQFRLKLLNLMTQKHHWAWPQFVGPSISKAQLKIHYQQEYAVYVRDFPVFLARIHGQNPPLEVRKMLAENIYEEDTGMLSLGTSHPELFMRMMEGLGFRSREFEKIRLLPATQRYRSWLDRISNSSDWVLSAAVLTIFVEGSVNDRQELLHPVKSKAPRHIQKKITHHPLVQHHGVSHQAMDLIRAHQMVETGHRHDAYAMVIHYAGTHSHQDEILAAIKKTLLLWLRYRDGVARACGLTQR</sequence>
<dbReference type="GO" id="GO:0016491">
    <property type="term" value="F:oxidoreductase activity"/>
    <property type="evidence" value="ECO:0007669"/>
    <property type="project" value="UniProtKB-KW"/>
</dbReference>
<name>A0AA96GTQ3_9BACT</name>
<gene>
    <name evidence="2" type="ORF">PQG83_09145</name>
</gene>
<proteinExistence type="predicted"/>
<dbReference type="InterPro" id="IPR016084">
    <property type="entry name" value="Haem_Oase-like_multi-hlx"/>
</dbReference>
<dbReference type="RefSeq" id="WP_312748694.1">
    <property type="nucleotide sequence ID" value="NZ_CP116968.1"/>
</dbReference>
<accession>A0AA96GTQ3</accession>
<dbReference type="SUPFAM" id="SSF48613">
    <property type="entry name" value="Heme oxygenase-like"/>
    <property type="match status" value="1"/>
</dbReference>
<dbReference type="Pfam" id="PF14518">
    <property type="entry name" value="Haem_oxygenas_2"/>
    <property type="match status" value="1"/>
</dbReference>
<dbReference type="KEGG" id="nneo:PQG83_09145"/>
<dbReference type="EMBL" id="CP116968">
    <property type="protein sequence ID" value="WNM63904.1"/>
    <property type="molecule type" value="Genomic_DNA"/>
</dbReference>
<evidence type="ECO:0000256" key="1">
    <source>
        <dbReference type="ARBA" id="ARBA00023002"/>
    </source>
</evidence>
<evidence type="ECO:0000313" key="3">
    <source>
        <dbReference type="Proteomes" id="UP001302494"/>
    </source>
</evidence>
<reference evidence="2 3" key="1">
    <citation type="submission" date="2023-01" db="EMBL/GenBank/DDBJ databases">
        <title>Cultivation and genomic characterization of new, ubiquitous marine nitrite-oxidizing bacteria from the Nitrospirales.</title>
        <authorList>
            <person name="Mueller A.J."/>
            <person name="Daebeler A."/>
            <person name="Herbold C.W."/>
            <person name="Kirkegaard R.H."/>
            <person name="Daims H."/>
        </authorList>
    </citation>
    <scope>NUCLEOTIDE SEQUENCE [LARGE SCALE GENOMIC DNA]</scope>
    <source>
        <strain evidence="2 3">DK</strain>
    </source>
</reference>
<keyword evidence="1" id="KW-0560">Oxidoreductase</keyword>
<dbReference type="InterPro" id="IPR039068">
    <property type="entry name" value="PqqC-like"/>
</dbReference>
<dbReference type="Proteomes" id="UP001302494">
    <property type="component" value="Chromosome"/>
</dbReference>
<dbReference type="PANTHER" id="PTHR40279">
    <property type="entry name" value="PQQC-LIKE PROTEIN"/>
    <property type="match status" value="1"/>
</dbReference>
<dbReference type="PANTHER" id="PTHR40279:SF3">
    <property type="entry name" value="4-AMINOBENZOATE SYNTHASE"/>
    <property type="match status" value="1"/>
</dbReference>
<organism evidence="2 3">
    <name type="scientific">Candidatus Nitrospira neomarina</name>
    <dbReference type="NCBI Taxonomy" id="3020899"/>
    <lineage>
        <taxon>Bacteria</taxon>
        <taxon>Pseudomonadati</taxon>
        <taxon>Nitrospirota</taxon>
        <taxon>Nitrospiria</taxon>
        <taxon>Nitrospirales</taxon>
        <taxon>Nitrospiraceae</taxon>
        <taxon>Nitrospira</taxon>
    </lineage>
</organism>